<evidence type="ECO:0000313" key="2">
    <source>
        <dbReference type="Proteomes" id="UP001595840"/>
    </source>
</evidence>
<sequence length="79" mass="8541">MRYNADALGLVEASECQAKPGEAKPSSYTLIKELKVKAMNKGANGLVVEQCATDLVPTCTAYLMCWGMAYKVPVTQSRP</sequence>
<gene>
    <name evidence="1" type="ORF">ACFOX3_12130</name>
</gene>
<name>A0ABV8V735_9GAMM</name>
<keyword evidence="2" id="KW-1185">Reference proteome</keyword>
<evidence type="ECO:0000313" key="1">
    <source>
        <dbReference type="EMBL" id="MFC4363055.1"/>
    </source>
</evidence>
<dbReference type="Gene3D" id="3.30.110.70">
    <property type="entry name" value="Hypothetical protein apc22750. Chain B"/>
    <property type="match status" value="1"/>
</dbReference>
<dbReference type="RefSeq" id="WP_290265205.1">
    <property type="nucleotide sequence ID" value="NZ_JAUFQG010000006.1"/>
</dbReference>
<dbReference type="EMBL" id="JBHSCX010000015">
    <property type="protein sequence ID" value="MFC4363055.1"/>
    <property type="molecule type" value="Genomic_DNA"/>
</dbReference>
<comment type="caution">
    <text evidence="1">The sequence shown here is derived from an EMBL/GenBank/DDBJ whole genome shotgun (WGS) entry which is preliminary data.</text>
</comment>
<reference evidence="2" key="1">
    <citation type="journal article" date="2019" name="Int. J. Syst. Evol. Microbiol.">
        <title>The Global Catalogue of Microorganisms (GCM) 10K type strain sequencing project: providing services to taxonomists for standard genome sequencing and annotation.</title>
        <authorList>
            <consortium name="The Broad Institute Genomics Platform"/>
            <consortium name="The Broad Institute Genome Sequencing Center for Infectious Disease"/>
            <person name="Wu L."/>
            <person name="Ma J."/>
        </authorList>
    </citation>
    <scope>NUCLEOTIDE SEQUENCE [LARGE SCALE GENOMIC DNA]</scope>
    <source>
        <strain evidence="2">CECT 8570</strain>
    </source>
</reference>
<protein>
    <submittedName>
        <fullName evidence="1">Uncharacterized protein</fullName>
    </submittedName>
</protein>
<accession>A0ABV8V735</accession>
<proteinExistence type="predicted"/>
<organism evidence="1 2">
    <name type="scientific">Simiduia curdlanivorans</name>
    <dbReference type="NCBI Taxonomy" id="1492769"/>
    <lineage>
        <taxon>Bacteria</taxon>
        <taxon>Pseudomonadati</taxon>
        <taxon>Pseudomonadota</taxon>
        <taxon>Gammaproteobacteria</taxon>
        <taxon>Cellvibrionales</taxon>
        <taxon>Cellvibrionaceae</taxon>
        <taxon>Simiduia</taxon>
    </lineage>
</organism>
<dbReference type="Proteomes" id="UP001595840">
    <property type="component" value="Unassembled WGS sequence"/>
</dbReference>